<feature type="compositionally biased region" description="Polar residues" evidence="1">
    <location>
        <begin position="264"/>
        <end position="275"/>
    </location>
</feature>
<comment type="caution">
    <text evidence="2">The sequence shown here is derived from an EMBL/GenBank/DDBJ whole genome shotgun (WGS) entry which is preliminary data.</text>
</comment>
<dbReference type="EMBL" id="JANPWB010000016">
    <property type="protein sequence ID" value="KAJ1085584.1"/>
    <property type="molecule type" value="Genomic_DNA"/>
</dbReference>
<accession>A0AAV7L3U8</accession>
<evidence type="ECO:0000313" key="2">
    <source>
        <dbReference type="EMBL" id="KAJ1085584.1"/>
    </source>
</evidence>
<gene>
    <name evidence="2" type="ORF">NDU88_005714</name>
</gene>
<proteinExistence type="predicted"/>
<feature type="region of interest" description="Disordered" evidence="1">
    <location>
        <begin position="1"/>
        <end position="285"/>
    </location>
</feature>
<feature type="compositionally biased region" description="Basic and acidic residues" evidence="1">
    <location>
        <begin position="142"/>
        <end position="155"/>
    </location>
</feature>
<organism evidence="2 3">
    <name type="scientific">Pleurodeles waltl</name>
    <name type="common">Iberian ribbed newt</name>
    <dbReference type="NCBI Taxonomy" id="8319"/>
    <lineage>
        <taxon>Eukaryota</taxon>
        <taxon>Metazoa</taxon>
        <taxon>Chordata</taxon>
        <taxon>Craniata</taxon>
        <taxon>Vertebrata</taxon>
        <taxon>Euteleostomi</taxon>
        <taxon>Amphibia</taxon>
        <taxon>Batrachia</taxon>
        <taxon>Caudata</taxon>
        <taxon>Salamandroidea</taxon>
        <taxon>Salamandridae</taxon>
        <taxon>Pleurodelinae</taxon>
        <taxon>Pleurodeles</taxon>
    </lineage>
</organism>
<dbReference type="Proteomes" id="UP001066276">
    <property type="component" value="Chromosome 12"/>
</dbReference>
<sequence length="301" mass="32255">MQTPEPDPTLQVKSGGMDPILETEPRSGLGTPGDIWRTGSTSRMQTPEPDPTLQVKSGGMDPILETEPRSGLGTPGDIWRTGSTSRMQTPEPDPTLQVKSGGMDPILETEPRSGLGTPGDIWRTGSSTRDAYPRTGPNAPGDDLRTGSCTRDKLQEWIQTTDNASRTRPSPLHAPELDPTLQVSSRGMDPILETEPRSGLRAAGDIWRPQSSTRDADSGTGPNAAGDIWKAGSSFPDVDPRTGPNAPGDGSRTGSCTRDKLQEWIQTTDNASRTRPSPLHAPELDLTLHVTSGRLDPVLQN</sequence>
<keyword evidence="3" id="KW-1185">Reference proteome</keyword>
<protein>
    <submittedName>
        <fullName evidence="2">Uncharacterized protein</fullName>
    </submittedName>
</protein>
<reference evidence="2" key="1">
    <citation type="journal article" date="2022" name="bioRxiv">
        <title>Sequencing and chromosome-scale assembly of the giantPleurodeles waltlgenome.</title>
        <authorList>
            <person name="Brown T."/>
            <person name="Elewa A."/>
            <person name="Iarovenko S."/>
            <person name="Subramanian E."/>
            <person name="Araus A.J."/>
            <person name="Petzold A."/>
            <person name="Susuki M."/>
            <person name="Suzuki K.-i.T."/>
            <person name="Hayashi T."/>
            <person name="Toyoda A."/>
            <person name="Oliveira C."/>
            <person name="Osipova E."/>
            <person name="Leigh N.D."/>
            <person name="Simon A."/>
            <person name="Yun M.H."/>
        </authorList>
    </citation>
    <scope>NUCLEOTIDE SEQUENCE</scope>
    <source>
        <strain evidence="2">20211129_DDA</strain>
        <tissue evidence="2">Liver</tissue>
    </source>
</reference>
<name>A0AAV7L3U8_PLEWA</name>
<feature type="compositionally biased region" description="Polar residues" evidence="1">
    <location>
        <begin position="157"/>
        <end position="168"/>
    </location>
</feature>
<dbReference type="AlphaFoldDB" id="A0AAV7L3U8"/>
<evidence type="ECO:0000313" key="3">
    <source>
        <dbReference type="Proteomes" id="UP001066276"/>
    </source>
</evidence>
<evidence type="ECO:0000256" key="1">
    <source>
        <dbReference type="SAM" id="MobiDB-lite"/>
    </source>
</evidence>